<feature type="transmembrane region" description="Helical" evidence="1">
    <location>
        <begin position="129"/>
        <end position="150"/>
    </location>
</feature>
<comment type="caution">
    <text evidence="3">The sequence shown here is derived from an EMBL/GenBank/DDBJ whole genome shotgun (WGS) entry which is preliminary data.</text>
</comment>
<keyword evidence="1" id="KW-0812">Transmembrane</keyword>
<reference evidence="3 4" key="1">
    <citation type="submission" date="2022-09" db="EMBL/GenBank/DDBJ databases">
        <authorList>
            <person name="Palmer J.M."/>
        </authorList>
    </citation>
    <scope>NUCLEOTIDE SEQUENCE [LARGE SCALE GENOMIC DNA]</scope>
    <source>
        <strain evidence="3 4">DSM 7382</strain>
    </source>
</reference>
<dbReference type="InterPro" id="IPR045339">
    <property type="entry name" value="DUF6534"/>
</dbReference>
<feature type="transmembrane region" description="Helical" evidence="1">
    <location>
        <begin position="95"/>
        <end position="117"/>
    </location>
</feature>
<evidence type="ECO:0000259" key="2">
    <source>
        <dbReference type="Pfam" id="PF20152"/>
    </source>
</evidence>
<dbReference type="PANTHER" id="PTHR40465">
    <property type="entry name" value="CHROMOSOME 1, WHOLE GENOME SHOTGUN SEQUENCE"/>
    <property type="match status" value="1"/>
</dbReference>
<dbReference type="Proteomes" id="UP001385951">
    <property type="component" value="Unassembled WGS sequence"/>
</dbReference>
<keyword evidence="4" id="KW-1185">Reference proteome</keyword>
<feature type="transmembrane region" description="Helical" evidence="1">
    <location>
        <begin position="58"/>
        <end position="75"/>
    </location>
</feature>
<protein>
    <recommendedName>
        <fullName evidence="2">DUF6534 domain-containing protein</fullName>
    </recommendedName>
</protein>
<evidence type="ECO:0000313" key="3">
    <source>
        <dbReference type="EMBL" id="KAK7681773.1"/>
    </source>
</evidence>
<feature type="transmembrane region" description="Helical" evidence="1">
    <location>
        <begin position="170"/>
        <end position="193"/>
    </location>
</feature>
<dbReference type="EMBL" id="JASBNA010000039">
    <property type="protein sequence ID" value="KAK7681773.1"/>
    <property type="molecule type" value="Genomic_DNA"/>
</dbReference>
<keyword evidence="1" id="KW-0472">Membrane</keyword>
<dbReference type="AlphaFoldDB" id="A0AAW0FJ91"/>
<accession>A0AAW0FJ91</accession>
<gene>
    <name evidence="3" type="ORF">QCA50_015120</name>
</gene>
<feature type="transmembrane region" description="Helical" evidence="1">
    <location>
        <begin position="20"/>
        <end position="46"/>
    </location>
</feature>
<name>A0AAW0FJ91_9APHY</name>
<organism evidence="3 4">
    <name type="scientific">Cerrena zonata</name>
    <dbReference type="NCBI Taxonomy" id="2478898"/>
    <lineage>
        <taxon>Eukaryota</taxon>
        <taxon>Fungi</taxon>
        <taxon>Dikarya</taxon>
        <taxon>Basidiomycota</taxon>
        <taxon>Agaricomycotina</taxon>
        <taxon>Agaricomycetes</taxon>
        <taxon>Polyporales</taxon>
        <taxon>Cerrenaceae</taxon>
        <taxon>Cerrena</taxon>
    </lineage>
</organism>
<keyword evidence="1" id="KW-1133">Transmembrane helix</keyword>
<feature type="transmembrane region" description="Helical" evidence="1">
    <location>
        <begin position="239"/>
        <end position="260"/>
    </location>
</feature>
<feature type="transmembrane region" description="Helical" evidence="1">
    <location>
        <begin position="213"/>
        <end position="233"/>
    </location>
</feature>
<proteinExistence type="predicted"/>
<evidence type="ECO:0000256" key="1">
    <source>
        <dbReference type="SAM" id="Phobius"/>
    </source>
</evidence>
<feature type="domain" description="DUF6534" evidence="2">
    <location>
        <begin position="178"/>
        <end position="264"/>
    </location>
</feature>
<dbReference type="Pfam" id="PF20152">
    <property type="entry name" value="DUF6534"/>
    <property type="match status" value="1"/>
</dbReference>
<evidence type="ECO:0000313" key="4">
    <source>
        <dbReference type="Proteomes" id="UP001385951"/>
    </source>
</evidence>
<sequence>MDSTAAAAAVAAQMPTISEILTGLIFGVGMGLVLYGVSMAQAYVYMLNCENDPTWMKWLVAVVSILETAHTAFLFRELYTYSVTAIENPLTLGVIDWSIGTTLLSSNVIACLVEGFYVRRQWILSKSWLLTLGTSFLLFARVAVHFTVSIETFFYPTWTAFHQKPFLNVLVQTTLALAAAVDAVVAISMVYFLRREKGTITGAKGIITWMMMYAVHSGLILMAASLVVVLTFVTMKDSLTFAGFIAIIGKLYSNSLLGTLNARQVFRSKNNSEPAVKISTVGSNAYELSGFSQRSIPPTGVRIDITQETSSLSDKAGRHFNP</sequence>
<dbReference type="PANTHER" id="PTHR40465:SF1">
    <property type="entry name" value="DUF6534 DOMAIN-CONTAINING PROTEIN"/>
    <property type="match status" value="1"/>
</dbReference>